<dbReference type="GO" id="GO:0061631">
    <property type="term" value="F:ubiquitin conjugating enzyme activity"/>
    <property type="evidence" value="ECO:0007669"/>
    <property type="project" value="UniProtKB-EC"/>
</dbReference>
<dbReference type="EMBL" id="SMMG02000009">
    <property type="protein sequence ID" value="KAA3460110.1"/>
    <property type="molecule type" value="Genomic_DNA"/>
</dbReference>
<comment type="catalytic activity">
    <reaction evidence="1">
        <text>S-ubiquitinyl-[E1 ubiquitin-activating enzyme]-L-cysteine + [E2 ubiquitin-conjugating enzyme]-L-cysteine = [E1 ubiquitin-activating enzyme]-L-cysteine + S-ubiquitinyl-[E2 ubiquitin-conjugating enzyme]-L-cysteine.</text>
        <dbReference type="EC" id="2.3.2.23"/>
    </reaction>
</comment>
<sequence length="310" mass="35683">MASKQTLASKRIPKEVKELQKEHPHVFSLAPEDKEDIFSRRVTMRGPCRSPYEGGKFELIIHFPPDYPFRPPKMLHNVDVTFRNKIFHPNINWRYGSVSIDILKSKWNAALNISKVLLPIYSMLKEPTLIDPLDQNIANMYKTDRRLYETVARDWTQKYAMDPAYETILKELEGLEKSPPRYASAGRVAGDMFHWQAAILDLEGSPYAGGAFEVDIQFPFQYPVEPPKVVFRTKIFHPNINSNGSIGLDILKDGWSANLTISQVLLSICELLKNPKPDAPLERSIAHMYKTNRSEYDKTARRWTQEYAKG</sequence>
<accession>A0A5B6UPV0</accession>
<dbReference type="SUPFAM" id="SSF54495">
    <property type="entry name" value="UBC-like"/>
    <property type="match status" value="2"/>
</dbReference>
<dbReference type="FunFam" id="3.10.110.10:FF:000101">
    <property type="entry name" value="Ubiquitin-conjugating enzyme E2 D2"/>
    <property type="match status" value="2"/>
</dbReference>
<keyword evidence="3" id="KW-0808">Transferase</keyword>
<gene>
    <name evidence="8" type="primary">ubc4</name>
    <name evidence="8" type="ORF">EPI10_026808</name>
</gene>
<feature type="domain" description="UBC core" evidence="7">
    <location>
        <begin position="7"/>
        <end position="161"/>
    </location>
</feature>
<comment type="caution">
    <text evidence="8">The sequence shown here is derived from an EMBL/GenBank/DDBJ whole genome shotgun (WGS) entry which is preliminary data.</text>
</comment>
<feature type="domain" description="UBC core" evidence="7">
    <location>
        <begin position="163"/>
        <end position="309"/>
    </location>
</feature>
<dbReference type="Pfam" id="PF00179">
    <property type="entry name" value="UQ_con"/>
    <property type="match status" value="2"/>
</dbReference>
<comment type="pathway">
    <text evidence="2">Protein modification; protein ubiquitination.</text>
</comment>
<dbReference type="AlphaFoldDB" id="A0A5B6UPV0"/>
<evidence type="ECO:0000313" key="9">
    <source>
        <dbReference type="Proteomes" id="UP000325315"/>
    </source>
</evidence>
<dbReference type="InterPro" id="IPR016135">
    <property type="entry name" value="UBQ-conjugating_enzyme/RWD"/>
</dbReference>
<dbReference type="Proteomes" id="UP000325315">
    <property type="component" value="Unassembled WGS sequence"/>
</dbReference>
<dbReference type="OrthoDB" id="47801at2759"/>
<keyword evidence="5" id="KW-0833">Ubl conjugation pathway</keyword>
<evidence type="ECO:0000256" key="6">
    <source>
        <dbReference type="ARBA" id="ARBA00022840"/>
    </source>
</evidence>
<dbReference type="PROSITE" id="PS50127">
    <property type="entry name" value="UBC_2"/>
    <property type="match status" value="2"/>
</dbReference>
<organism evidence="8 9">
    <name type="scientific">Gossypium australe</name>
    <dbReference type="NCBI Taxonomy" id="47621"/>
    <lineage>
        <taxon>Eukaryota</taxon>
        <taxon>Viridiplantae</taxon>
        <taxon>Streptophyta</taxon>
        <taxon>Embryophyta</taxon>
        <taxon>Tracheophyta</taxon>
        <taxon>Spermatophyta</taxon>
        <taxon>Magnoliopsida</taxon>
        <taxon>eudicotyledons</taxon>
        <taxon>Gunneridae</taxon>
        <taxon>Pentapetalae</taxon>
        <taxon>rosids</taxon>
        <taxon>malvids</taxon>
        <taxon>Malvales</taxon>
        <taxon>Malvaceae</taxon>
        <taxon>Malvoideae</taxon>
        <taxon>Gossypium</taxon>
    </lineage>
</organism>
<dbReference type="SMART" id="SM00212">
    <property type="entry name" value="UBCc"/>
    <property type="match status" value="2"/>
</dbReference>
<reference evidence="9" key="1">
    <citation type="journal article" date="2019" name="Plant Biotechnol. J.">
        <title>Genome sequencing of the Australian wild diploid species Gossypium australe highlights disease resistance and delayed gland morphogenesis.</title>
        <authorList>
            <person name="Cai Y."/>
            <person name="Cai X."/>
            <person name="Wang Q."/>
            <person name="Wang P."/>
            <person name="Zhang Y."/>
            <person name="Cai C."/>
            <person name="Xu Y."/>
            <person name="Wang K."/>
            <person name="Zhou Z."/>
            <person name="Wang C."/>
            <person name="Geng S."/>
            <person name="Li B."/>
            <person name="Dong Q."/>
            <person name="Hou Y."/>
            <person name="Wang H."/>
            <person name="Ai P."/>
            <person name="Liu Z."/>
            <person name="Yi F."/>
            <person name="Sun M."/>
            <person name="An G."/>
            <person name="Cheng J."/>
            <person name="Zhang Y."/>
            <person name="Shi Q."/>
            <person name="Xie Y."/>
            <person name="Shi X."/>
            <person name="Chang Y."/>
            <person name="Huang F."/>
            <person name="Chen Y."/>
            <person name="Hong S."/>
            <person name="Mi L."/>
            <person name="Sun Q."/>
            <person name="Zhang L."/>
            <person name="Zhou B."/>
            <person name="Peng R."/>
            <person name="Zhang X."/>
            <person name="Liu F."/>
        </authorList>
    </citation>
    <scope>NUCLEOTIDE SEQUENCE [LARGE SCALE GENOMIC DNA]</scope>
    <source>
        <strain evidence="9">cv. PA1801</strain>
    </source>
</reference>
<dbReference type="PANTHER" id="PTHR24068">
    <property type="entry name" value="UBIQUITIN-CONJUGATING ENZYME E2"/>
    <property type="match status" value="1"/>
</dbReference>
<dbReference type="Gene3D" id="3.10.110.10">
    <property type="entry name" value="Ubiquitin Conjugating Enzyme"/>
    <property type="match status" value="2"/>
</dbReference>
<dbReference type="GO" id="GO:0005524">
    <property type="term" value="F:ATP binding"/>
    <property type="evidence" value="ECO:0007669"/>
    <property type="project" value="UniProtKB-KW"/>
</dbReference>
<evidence type="ECO:0000256" key="5">
    <source>
        <dbReference type="ARBA" id="ARBA00022786"/>
    </source>
</evidence>
<evidence type="ECO:0000256" key="3">
    <source>
        <dbReference type="ARBA" id="ARBA00022679"/>
    </source>
</evidence>
<keyword evidence="4" id="KW-0547">Nucleotide-binding</keyword>
<protein>
    <submittedName>
        <fullName evidence="8">Ubiquitin-conjugating enzyme E2 28</fullName>
    </submittedName>
</protein>
<evidence type="ECO:0000313" key="8">
    <source>
        <dbReference type="EMBL" id="KAA3460110.1"/>
    </source>
</evidence>
<evidence type="ECO:0000259" key="7">
    <source>
        <dbReference type="PROSITE" id="PS50127"/>
    </source>
</evidence>
<proteinExistence type="predicted"/>
<evidence type="ECO:0000256" key="1">
    <source>
        <dbReference type="ARBA" id="ARBA00000485"/>
    </source>
</evidence>
<evidence type="ECO:0000256" key="4">
    <source>
        <dbReference type="ARBA" id="ARBA00022741"/>
    </source>
</evidence>
<name>A0A5B6UPV0_9ROSI</name>
<dbReference type="InterPro" id="IPR000608">
    <property type="entry name" value="UBC"/>
</dbReference>
<evidence type="ECO:0000256" key="2">
    <source>
        <dbReference type="ARBA" id="ARBA00004906"/>
    </source>
</evidence>
<keyword evidence="6" id="KW-0067">ATP-binding</keyword>
<keyword evidence="9" id="KW-1185">Reference proteome</keyword>